<dbReference type="Proteomes" id="UP000743899">
    <property type="component" value="Unassembled WGS sequence"/>
</dbReference>
<gene>
    <name evidence="1" type="ORF">GW534_12060</name>
</gene>
<evidence type="ECO:0000313" key="2">
    <source>
        <dbReference type="Proteomes" id="UP000743899"/>
    </source>
</evidence>
<name>A0ABX0A4S8_9BACI</name>
<reference evidence="1 2" key="1">
    <citation type="submission" date="2020-01" db="EMBL/GenBank/DDBJ databases">
        <title>A novel Bacillus sp. from Pasinler.</title>
        <authorList>
            <person name="Adiguzel A."/>
            <person name="Ay H."/>
            <person name="Baltaci M.O."/>
        </authorList>
    </citation>
    <scope>NUCLEOTIDE SEQUENCE [LARGE SCALE GENOMIC DNA]</scope>
    <source>
        <strain evidence="1 2">P1</strain>
    </source>
</reference>
<proteinExistence type="predicted"/>
<dbReference type="RefSeq" id="WP_161921279.1">
    <property type="nucleotide sequence ID" value="NZ_JAACYS010000061.1"/>
</dbReference>
<dbReference type="EMBL" id="JAACYS010000061">
    <property type="protein sequence ID" value="NCU18448.1"/>
    <property type="molecule type" value="Genomic_DNA"/>
</dbReference>
<accession>A0ABX0A4S8</accession>
<protein>
    <submittedName>
        <fullName evidence="1">Uncharacterized protein</fullName>
    </submittedName>
</protein>
<comment type="caution">
    <text evidence="1">The sequence shown here is derived from an EMBL/GenBank/DDBJ whole genome shotgun (WGS) entry which is preliminary data.</text>
</comment>
<sequence>MQDERNKDNQHNQEEDLEELVERYAQADIQVPVYTEELSHTSERNKIISLQGHEYLIED</sequence>
<keyword evidence="2" id="KW-1185">Reference proteome</keyword>
<organism evidence="1 2">
    <name type="scientific">Pallidibacillus pasinlerensis</name>
    <dbReference type="NCBI Taxonomy" id="2703818"/>
    <lineage>
        <taxon>Bacteria</taxon>
        <taxon>Bacillati</taxon>
        <taxon>Bacillota</taxon>
        <taxon>Bacilli</taxon>
        <taxon>Bacillales</taxon>
        <taxon>Bacillaceae</taxon>
        <taxon>Pallidibacillus</taxon>
    </lineage>
</organism>
<evidence type="ECO:0000313" key="1">
    <source>
        <dbReference type="EMBL" id="NCU18448.1"/>
    </source>
</evidence>